<dbReference type="GO" id="GO:0030288">
    <property type="term" value="C:outer membrane-bounded periplasmic space"/>
    <property type="evidence" value="ECO:0007669"/>
    <property type="project" value="UniProtKB-UniRule"/>
</dbReference>
<name>A0A4R2M3I9_RUBGE</name>
<dbReference type="InterPro" id="IPR032519">
    <property type="entry name" value="YbgF_tri"/>
</dbReference>
<protein>
    <recommendedName>
        <fullName evidence="2">Cell division coordinator CpoB</fullName>
    </recommendedName>
</protein>
<dbReference type="InterPro" id="IPR011990">
    <property type="entry name" value="TPR-like_helical_dom_sf"/>
</dbReference>
<gene>
    <name evidence="2" type="primary">cpoB</name>
    <name evidence="6" type="ORF">EV684_11012</name>
</gene>
<dbReference type="NCBIfam" id="TIGR02795">
    <property type="entry name" value="tol_pal_ybgF"/>
    <property type="match status" value="1"/>
</dbReference>
<dbReference type="SUPFAM" id="SSF48452">
    <property type="entry name" value="TPR-like"/>
    <property type="match status" value="1"/>
</dbReference>
<evidence type="ECO:0000313" key="6">
    <source>
        <dbReference type="EMBL" id="TCP01082.1"/>
    </source>
</evidence>
<dbReference type="InterPro" id="IPR039565">
    <property type="entry name" value="BamD-like"/>
</dbReference>
<evidence type="ECO:0000256" key="3">
    <source>
        <dbReference type="SAM" id="MobiDB-lite"/>
    </source>
</evidence>
<feature type="domain" description="Outer membrane lipoprotein BamD-like" evidence="4">
    <location>
        <begin position="180"/>
        <end position="301"/>
    </location>
</feature>
<evidence type="ECO:0000256" key="2">
    <source>
        <dbReference type="HAMAP-Rule" id="MF_02066"/>
    </source>
</evidence>
<proteinExistence type="inferred from homology"/>
<reference evidence="6 7" key="1">
    <citation type="submission" date="2019-03" db="EMBL/GenBank/DDBJ databases">
        <title>Genomic Encyclopedia of Type Strains, Phase IV (KMG-IV): sequencing the most valuable type-strain genomes for metagenomic binning, comparative biology and taxonomic classification.</title>
        <authorList>
            <person name="Goeker M."/>
        </authorList>
    </citation>
    <scope>NUCLEOTIDE SEQUENCE [LARGE SCALE GENOMIC DNA]</scope>
    <source>
        <strain evidence="6 7">DSM 1709</strain>
    </source>
</reference>
<comment type="similarity">
    <text evidence="2">Belongs to the CpoB family.</text>
</comment>
<keyword evidence="2" id="KW-0574">Periplasm</keyword>
<evidence type="ECO:0000259" key="5">
    <source>
        <dbReference type="Pfam" id="PF16331"/>
    </source>
</evidence>
<dbReference type="Gene3D" id="1.20.5.1700">
    <property type="match status" value="1"/>
</dbReference>
<dbReference type="InterPro" id="IPR014162">
    <property type="entry name" value="CpoB_C"/>
</dbReference>
<dbReference type="Gene3D" id="1.25.40.10">
    <property type="entry name" value="Tetratricopeptide repeat domain"/>
    <property type="match status" value="1"/>
</dbReference>
<dbReference type="GO" id="GO:0043093">
    <property type="term" value="P:FtsZ-dependent cytokinesis"/>
    <property type="evidence" value="ECO:0007669"/>
    <property type="project" value="UniProtKB-UniRule"/>
</dbReference>
<sequence length="301" mass="32559">MTHPRSAFGAPPQGGAASDPAEPGRGGSLVRRDTSAVVRYGLRGAFKRLPGAAAVALAALVVVSMPAQAGLFEDDEARKAILDLRQRVRSVEDQSAATAAQQNETIESLRRTILSLNNDLETLRAELAKLRGSNEQLVRDVTELQRHQKDASQVLDDRLRKLEPAKVSIDGREFEVTPDERAAYEEAMGVLRTGDFDKASSALAGFLTRYPSSGYADSARFWLGNAQYGKRDYKGAVASFRAFVAAAPQHPRAPEALLALANSQAEAKDTRGARRTIEELLKTYPKSEAAVAGKERLASLK</sequence>
<dbReference type="AlphaFoldDB" id="A0A4R2M3I9"/>
<dbReference type="EMBL" id="SLXD01000010">
    <property type="protein sequence ID" value="TCP01082.1"/>
    <property type="molecule type" value="Genomic_DNA"/>
</dbReference>
<dbReference type="Pfam" id="PF16331">
    <property type="entry name" value="TolA_bind_tri"/>
    <property type="match status" value="1"/>
</dbReference>
<feature type="domain" description="YbgF trimerisation" evidence="5">
    <location>
        <begin position="106"/>
        <end position="165"/>
    </location>
</feature>
<keyword evidence="2" id="KW-0132">Cell division</keyword>
<dbReference type="InterPro" id="IPR034706">
    <property type="entry name" value="CpoB"/>
</dbReference>
<feature type="region of interest" description="Disordered" evidence="3">
    <location>
        <begin position="1"/>
        <end position="30"/>
    </location>
</feature>
<dbReference type="GO" id="GO:0070206">
    <property type="term" value="P:protein trimerization"/>
    <property type="evidence" value="ECO:0007669"/>
    <property type="project" value="InterPro"/>
</dbReference>
<keyword evidence="2" id="KW-0131">Cell cycle</keyword>
<evidence type="ECO:0000259" key="4">
    <source>
        <dbReference type="Pfam" id="PF13525"/>
    </source>
</evidence>
<comment type="function">
    <text evidence="2">Mediates coordination of peptidoglycan synthesis and outer membrane constriction during cell division.</text>
</comment>
<keyword evidence="1 2" id="KW-0732">Signal</keyword>
<evidence type="ECO:0000313" key="7">
    <source>
        <dbReference type="Proteomes" id="UP000295106"/>
    </source>
</evidence>
<accession>A0A4R2M3I9</accession>
<dbReference type="Proteomes" id="UP000295106">
    <property type="component" value="Unassembled WGS sequence"/>
</dbReference>
<comment type="caution">
    <text evidence="6">The sequence shown here is derived from an EMBL/GenBank/DDBJ whole genome shotgun (WGS) entry which is preliminary data.</text>
</comment>
<dbReference type="HAMAP" id="MF_02066">
    <property type="entry name" value="CpoB"/>
    <property type="match status" value="1"/>
</dbReference>
<evidence type="ECO:0000256" key="1">
    <source>
        <dbReference type="ARBA" id="ARBA00022729"/>
    </source>
</evidence>
<keyword evidence="2" id="KW-0175">Coiled coil</keyword>
<organism evidence="6 7">
    <name type="scientific">Rubrivivax gelatinosus</name>
    <name type="common">Rhodocyclus gelatinosus</name>
    <name type="synonym">Rhodopseudomonas gelatinosa</name>
    <dbReference type="NCBI Taxonomy" id="28068"/>
    <lineage>
        <taxon>Bacteria</taxon>
        <taxon>Pseudomonadati</taxon>
        <taxon>Pseudomonadota</taxon>
        <taxon>Betaproteobacteria</taxon>
        <taxon>Burkholderiales</taxon>
        <taxon>Sphaerotilaceae</taxon>
        <taxon>Rubrivivax</taxon>
    </lineage>
</organism>
<feature type="coiled-coil region" evidence="2">
    <location>
        <begin position="99"/>
        <end position="147"/>
    </location>
</feature>
<dbReference type="Pfam" id="PF13525">
    <property type="entry name" value="YfiO"/>
    <property type="match status" value="1"/>
</dbReference>
<comment type="subcellular location">
    <subcellularLocation>
        <location evidence="2">Periplasm</location>
    </subcellularLocation>
</comment>